<gene>
    <name evidence="2" type="ORF">EV702DRAFT_1048164</name>
</gene>
<feature type="compositionally biased region" description="Basic and acidic residues" evidence="1">
    <location>
        <begin position="37"/>
        <end position="60"/>
    </location>
</feature>
<reference evidence="2" key="1">
    <citation type="journal article" date="2020" name="New Phytol.">
        <title>Comparative genomics reveals dynamic genome evolution in host specialist ectomycorrhizal fungi.</title>
        <authorList>
            <person name="Lofgren L.A."/>
            <person name="Nguyen N.H."/>
            <person name="Vilgalys R."/>
            <person name="Ruytinx J."/>
            <person name="Liao H.L."/>
            <person name="Branco S."/>
            <person name="Kuo A."/>
            <person name="LaButti K."/>
            <person name="Lipzen A."/>
            <person name="Andreopoulos W."/>
            <person name="Pangilinan J."/>
            <person name="Riley R."/>
            <person name="Hundley H."/>
            <person name="Na H."/>
            <person name="Barry K."/>
            <person name="Grigoriev I.V."/>
            <person name="Stajich J.E."/>
            <person name="Kennedy P.G."/>
        </authorList>
    </citation>
    <scope>NUCLEOTIDE SEQUENCE</scope>
    <source>
        <strain evidence="2">DOB743</strain>
    </source>
</reference>
<dbReference type="OrthoDB" id="10571671at2759"/>
<accession>A0A9P6ZQ91</accession>
<dbReference type="Proteomes" id="UP000714275">
    <property type="component" value="Unassembled WGS sequence"/>
</dbReference>
<proteinExistence type="predicted"/>
<feature type="region of interest" description="Disordered" evidence="1">
    <location>
        <begin position="30"/>
        <end position="105"/>
    </location>
</feature>
<dbReference type="EMBL" id="JABBWD010000047">
    <property type="protein sequence ID" value="KAG1773602.1"/>
    <property type="molecule type" value="Genomic_DNA"/>
</dbReference>
<feature type="compositionally biased region" description="Basic and acidic residues" evidence="1">
    <location>
        <begin position="71"/>
        <end position="86"/>
    </location>
</feature>
<name>A0A9P6ZQ91_9AGAM</name>
<sequence>MLYLLPEYMPLILDKVQWKTNEVQRTFETRGSQAEIRTGELEQRLRQEEGNRDWDRRRGTEIGTGGGEQRLGQEEGNRDWDRRRGTEIGTGGAERRLGQEEQSGD</sequence>
<organism evidence="2 3">
    <name type="scientific">Suillus placidus</name>
    <dbReference type="NCBI Taxonomy" id="48579"/>
    <lineage>
        <taxon>Eukaryota</taxon>
        <taxon>Fungi</taxon>
        <taxon>Dikarya</taxon>
        <taxon>Basidiomycota</taxon>
        <taxon>Agaricomycotina</taxon>
        <taxon>Agaricomycetes</taxon>
        <taxon>Agaricomycetidae</taxon>
        <taxon>Boletales</taxon>
        <taxon>Suillineae</taxon>
        <taxon>Suillaceae</taxon>
        <taxon>Suillus</taxon>
    </lineage>
</organism>
<evidence type="ECO:0000313" key="3">
    <source>
        <dbReference type="Proteomes" id="UP000714275"/>
    </source>
</evidence>
<comment type="caution">
    <text evidence="2">The sequence shown here is derived from an EMBL/GenBank/DDBJ whole genome shotgun (WGS) entry which is preliminary data.</text>
</comment>
<protein>
    <submittedName>
        <fullName evidence="2">Uncharacterized protein</fullName>
    </submittedName>
</protein>
<keyword evidence="3" id="KW-1185">Reference proteome</keyword>
<evidence type="ECO:0000313" key="2">
    <source>
        <dbReference type="EMBL" id="KAG1773602.1"/>
    </source>
</evidence>
<dbReference type="AlphaFoldDB" id="A0A9P6ZQ91"/>
<evidence type="ECO:0000256" key="1">
    <source>
        <dbReference type="SAM" id="MobiDB-lite"/>
    </source>
</evidence>